<dbReference type="SUPFAM" id="SSF57783">
    <property type="entry name" value="Zinc beta-ribbon"/>
    <property type="match status" value="1"/>
</dbReference>
<dbReference type="GO" id="GO:0003677">
    <property type="term" value="F:DNA binding"/>
    <property type="evidence" value="ECO:0007669"/>
    <property type="project" value="InterPro"/>
</dbReference>
<reference evidence="2" key="1">
    <citation type="submission" date="2020-07" db="EMBL/GenBank/DDBJ databases">
        <title>Methanobacterium. sp. MethCan genome.</title>
        <authorList>
            <person name="Postec A."/>
            <person name="Quemeneur M."/>
        </authorList>
    </citation>
    <scope>NUCLEOTIDE SEQUENCE</scope>
    <source>
        <strain evidence="2">MethCAN</strain>
    </source>
</reference>
<sequence length="64" mass="7741">MYHCPFPEHDDKNPSFMVHEKGYYCYGCQKKGYYWSFLRDYNFGCDKEVNHDIYINEIMVKKGG</sequence>
<dbReference type="SMART" id="SM00400">
    <property type="entry name" value="ZnF_CHCC"/>
    <property type="match status" value="1"/>
</dbReference>
<dbReference type="Pfam" id="PF01807">
    <property type="entry name" value="Zn_ribbon_DnaG"/>
    <property type="match status" value="1"/>
</dbReference>
<dbReference type="KEGG" id="meme:HYG87_10675"/>
<name>A0A8T8KGG7_9EURY</name>
<evidence type="ECO:0000259" key="1">
    <source>
        <dbReference type="SMART" id="SM00400"/>
    </source>
</evidence>
<protein>
    <recommendedName>
        <fullName evidence="1">Zinc finger CHC2-type domain-containing protein</fullName>
    </recommendedName>
</protein>
<dbReference type="AlphaFoldDB" id="A0A8T8KGG7"/>
<feature type="domain" description="Zinc finger CHC2-type" evidence="1">
    <location>
        <begin position="2"/>
        <end position="54"/>
    </location>
</feature>
<dbReference type="GO" id="GO:0006260">
    <property type="term" value="P:DNA replication"/>
    <property type="evidence" value="ECO:0007669"/>
    <property type="project" value="InterPro"/>
</dbReference>
<dbReference type="InterPro" id="IPR002694">
    <property type="entry name" value="Znf_CHC2"/>
</dbReference>
<dbReference type="InterPro" id="IPR036977">
    <property type="entry name" value="DNA_primase_Znf_CHC2"/>
</dbReference>
<dbReference type="Proteomes" id="UP000681041">
    <property type="component" value="Chromosome"/>
</dbReference>
<keyword evidence="3" id="KW-1185">Reference proteome</keyword>
<dbReference type="GO" id="GO:0003899">
    <property type="term" value="F:DNA-directed RNA polymerase activity"/>
    <property type="evidence" value="ECO:0007669"/>
    <property type="project" value="InterPro"/>
</dbReference>
<accession>A0A8T8KGG7</accession>
<organism evidence="2 3">
    <name type="scientific">Methanobacterium alkalithermotolerans</name>
    <dbReference type="NCBI Taxonomy" id="2731220"/>
    <lineage>
        <taxon>Archaea</taxon>
        <taxon>Methanobacteriati</taxon>
        <taxon>Methanobacteriota</taxon>
        <taxon>Methanomada group</taxon>
        <taxon>Methanobacteria</taxon>
        <taxon>Methanobacteriales</taxon>
        <taxon>Methanobacteriaceae</taxon>
        <taxon>Methanobacterium</taxon>
    </lineage>
</organism>
<evidence type="ECO:0000313" key="2">
    <source>
        <dbReference type="EMBL" id="QUH24381.1"/>
    </source>
</evidence>
<dbReference type="GO" id="GO:0008270">
    <property type="term" value="F:zinc ion binding"/>
    <property type="evidence" value="ECO:0007669"/>
    <property type="project" value="InterPro"/>
</dbReference>
<dbReference type="Gene3D" id="3.90.580.10">
    <property type="entry name" value="Zinc finger, CHC2-type domain"/>
    <property type="match status" value="1"/>
</dbReference>
<dbReference type="EMBL" id="CP058560">
    <property type="protein sequence ID" value="QUH24381.1"/>
    <property type="molecule type" value="Genomic_DNA"/>
</dbReference>
<evidence type="ECO:0000313" key="3">
    <source>
        <dbReference type="Proteomes" id="UP000681041"/>
    </source>
</evidence>
<proteinExistence type="predicted"/>
<gene>
    <name evidence="2" type="ORF">HYG87_10675</name>
</gene>